<gene>
    <name evidence="11" type="ORF">ElyMa_002977800</name>
</gene>
<dbReference type="GO" id="GO:0005794">
    <property type="term" value="C:Golgi apparatus"/>
    <property type="evidence" value="ECO:0007669"/>
    <property type="project" value="TreeGrafter"/>
</dbReference>
<dbReference type="Pfam" id="PF04161">
    <property type="entry name" value="Arv1"/>
    <property type="match status" value="1"/>
</dbReference>
<evidence type="ECO:0000313" key="11">
    <source>
        <dbReference type="EMBL" id="GFS06987.1"/>
    </source>
</evidence>
<comment type="similarity">
    <text evidence="2 10">Belongs to the ARV1 family.</text>
</comment>
<evidence type="ECO:0000256" key="7">
    <source>
        <dbReference type="ARBA" id="ARBA00023055"/>
    </source>
</evidence>
<evidence type="ECO:0000256" key="3">
    <source>
        <dbReference type="ARBA" id="ARBA00022448"/>
    </source>
</evidence>
<keyword evidence="9 10" id="KW-0472">Membrane</keyword>
<organism evidence="11 12">
    <name type="scientific">Elysia marginata</name>
    <dbReference type="NCBI Taxonomy" id="1093978"/>
    <lineage>
        <taxon>Eukaryota</taxon>
        <taxon>Metazoa</taxon>
        <taxon>Spiralia</taxon>
        <taxon>Lophotrochozoa</taxon>
        <taxon>Mollusca</taxon>
        <taxon>Gastropoda</taxon>
        <taxon>Heterobranchia</taxon>
        <taxon>Euthyneura</taxon>
        <taxon>Panpulmonata</taxon>
        <taxon>Sacoglossa</taxon>
        <taxon>Placobranchoidea</taxon>
        <taxon>Plakobranchidae</taxon>
        <taxon>Elysia</taxon>
    </lineage>
</organism>
<comment type="function">
    <text evidence="10">Mediator of sterol homeostasis involved in sterol uptake, trafficking and distribution into membranes.</text>
</comment>
<dbReference type="GO" id="GO:0097036">
    <property type="term" value="P:regulation of plasma membrane sterol distribution"/>
    <property type="evidence" value="ECO:0007669"/>
    <property type="project" value="UniProtKB-UniRule"/>
</dbReference>
<dbReference type="GO" id="GO:0016125">
    <property type="term" value="P:sterol metabolic process"/>
    <property type="evidence" value="ECO:0007669"/>
    <property type="project" value="UniProtKB-UniRule"/>
</dbReference>
<keyword evidence="8 10" id="KW-0443">Lipid metabolism</keyword>
<feature type="transmembrane region" description="Helical" evidence="10">
    <location>
        <begin position="158"/>
        <end position="176"/>
    </location>
</feature>
<comment type="subcellular location">
    <subcellularLocation>
        <location evidence="1 10">Endoplasmic reticulum membrane</location>
        <topology evidence="1 10">Multi-pass membrane protein</topology>
    </subcellularLocation>
</comment>
<evidence type="ECO:0000256" key="4">
    <source>
        <dbReference type="ARBA" id="ARBA00022692"/>
    </source>
</evidence>
<protein>
    <recommendedName>
        <fullName evidence="10">Protein ARV</fullName>
    </recommendedName>
</protein>
<evidence type="ECO:0000256" key="1">
    <source>
        <dbReference type="ARBA" id="ARBA00004477"/>
    </source>
</evidence>
<feature type="transmembrane region" description="Helical" evidence="10">
    <location>
        <begin position="209"/>
        <end position="230"/>
    </location>
</feature>
<evidence type="ECO:0000256" key="9">
    <source>
        <dbReference type="ARBA" id="ARBA00023136"/>
    </source>
</evidence>
<dbReference type="GO" id="GO:0006665">
    <property type="term" value="P:sphingolipid metabolic process"/>
    <property type="evidence" value="ECO:0007669"/>
    <property type="project" value="TreeGrafter"/>
</dbReference>
<sequence length="237" mass="26681">MAKFQCIECGSEIDTLYRDYKGGSIKISRCKVCDKVADKYVEYDPVVILLDALLLQRQAYTHLLINTKSDSPWHLALLLWICDAFSKLVLQRSELSNKGLLGEHPINYSYLGLELYLNYIIAASELLTLLATVLVVFFIKRVLHHRHISINSKLITRAVIVANLGRVLAIPALLWGQSYGQLYSVLCQGYVCLSSVQALRVVSEGNHGTLWAVLAVTLGFTTQFVVSNFLHTWLDHK</sequence>
<keyword evidence="3 10" id="KW-0813">Transport</keyword>
<proteinExistence type="inferred from homology"/>
<feature type="transmembrane region" description="Helical" evidence="10">
    <location>
        <begin position="116"/>
        <end position="138"/>
    </location>
</feature>
<accession>A0AAV4IDD1</accession>
<keyword evidence="5 10" id="KW-0256">Endoplasmic reticulum</keyword>
<comment type="caution">
    <text evidence="11">The sequence shown here is derived from an EMBL/GenBank/DDBJ whole genome shotgun (WGS) entry which is preliminary data.</text>
</comment>
<dbReference type="Proteomes" id="UP000762676">
    <property type="component" value="Unassembled WGS sequence"/>
</dbReference>
<reference evidence="11 12" key="1">
    <citation type="journal article" date="2021" name="Elife">
        <title>Chloroplast acquisition without the gene transfer in kleptoplastic sea slugs, Plakobranchus ocellatus.</title>
        <authorList>
            <person name="Maeda T."/>
            <person name="Takahashi S."/>
            <person name="Yoshida T."/>
            <person name="Shimamura S."/>
            <person name="Takaki Y."/>
            <person name="Nagai Y."/>
            <person name="Toyoda A."/>
            <person name="Suzuki Y."/>
            <person name="Arimoto A."/>
            <person name="Ishii H."/>
            <person name="Satoh N."/>
            <person name="Nishiyama T."/>
            <person name="Hasebe M."/>
            <person name="Maruyama T."/>
            <person name="Minagawa J."/>
            <person name="Obokata J."/>
            <person name="Shigenobu S."/>
        </authorList>
    </citation>
    <scope>NUCLEOTIDE SEQUENCE [LARGE SCALE GENOMIC DNA]</scope>
</reference>
<dbReference type="GO" id="GO:0032366">
    <property type="term" value="P:intracellular sterol transport"/>
    <property type="evidence" value="ECO:0007669"/>
    <property type="project" value="UniProtKB-UniRule"/>
</dbReference>
<evidence type="ECO:0000256" key="5">
    <source>
        <dbReference type="ARBA" id="ARBA00022824"/>
    </source>
</evidence>
<dbReference type="PANTHER" id="PTHR14467">
    <property type="entry name" value="ARV1"/>
    <property type="match status" value="1"/>
</dbReference>
<keyword evidence="7 10" id="KW-0445">Lipid transport</keyword>
<evidence type="ECO:0000256" key="10">
    <source>
        <dbReference type="RuleBase" id="RU368065"/>
    </source>
</evidence>
<dbReference type="GO" id="GO:0005789">
    <property type="term" value="C:endoplasmic reticulum membrane"/>
    <property type="evidence" value="ECO:0007669"/>
    <property type="project" value="UniProtKB-SubCell"/>
</dbReference>
<evidence type="ECO:0000313" key="12">
    <source>
        <dbReference type="Proteomes" id="UP000762676"/>
    </source>
</evidence>
<dbReference type="AlphaFoldDB" id="A0AAV4IDD1"/>
<evidence type="ECO:0000256" key="6">
    <source>
        <dbReference type="ARBA" id="ARBA00022989"/>
    </source>
</evidence>
<keyword evidence="6 10" id="KW-1133">Transmembrane helix</keyword>
<dbReference type="InterPro" id="IPR007290">
    <property type="entry name" value="Arv1"/>
</dbReference>
<dbReference type="EMBL" id="BMAT01006140">
    <property type="protein sequence ID" value="GFS06987.1"/>
    <property type="molecule type" value="Genomic_DNA"/>
</dbReference>
<keyword evidence="12" id="KW-1185">Reference proteome</keyword>
<keyword evidence="4 10" id="KW-0812">Transmembrane</keyword>
<dbReference type="GO" id="GO:0032541">
    <property type="term" value="C:cortical endoplasmic reticulum"/>
    <property type="evidence" value="ECO:0007669"/>
    <property type="project" value="TreeGrafter"/>
</dbReference>
<evidence type="ECO:0000256" key="8">
    <source>
        <dbReference type="ARBA" id="ARBA00023098"/>
    </source>
</evidence>
<evidence type="ECO:0000256" key="2">
    <source>
        <dbReference type="ARBA" id="ARBA00009187"/>
    </source>
</evidence>
<dbReference type="PANTHER" id="PTHR14467:SF0">
    <property type="entry name" value="PROTEIN ARV1"/>
    <property type="match status" value="1"/>
</dbReference>
<name>A0AAV4IDD1_9GAST</name>